<proteinExistence type="inferred from homology"/>
<evidence type="ECO:0000259" key="4">
    <source>
        <dbReference type="Pfam" id="PF00535"/>
    </source>
</evidence>
<dbReference type="Proteomes" id="UP000278351">
    <property type="component" value="Unassembled WGS sequence"/>
</dbReference>
<dbReference type="PANTHER" id="PTHR43179">
    <property type="entry name" value="RHAMNOSYLTRANSFERASE WBBL"/>
    <property type="match status" value="1"/>
</dbReference>
<protein>
    <submittedName>
        <fullName evidence="5">Glycosyltransferase family 2 protein</fullName>
    </submittedName>
</protein>
<evidence type="ECO:0000256" key="3">
    <source>
        <dbReference type="ARBA" id="ARBA00022679"/>
    </source>
</evidence>
<dbReference type="GO" id="GO:0016757">
    <property type="term" value="F:glycosyltransferase activity"/>
    <property type="evidence" value="ECO:0007669"/>
    <property type="project" value="UniProtKB-KW"/>
</dbReference>
<dbReference type="PANTHER" id="PTHR43179:SF12">
    <property type="entry name" value="GALACTOFURANOSYLTRANSFERASE GLFT2"/>
    <property type="match status" value="1"/>
</dbReference>
<dbReference type="SUPFAM" id="SSF53448">
    <property type="entry name" value="Nucleotide-diphospho-sugar transferases"/>
    <property type="match status" value="1"/>
</dbReference>
<evidence type="ECO:0000313" key="5">
    <source>
        <dbReference type="EMBL" id="RPE09340.1"/>
    </source>
</evidence>
<evidence type="ECO:0000256" key="2">
    <source>
        <dbReference type="ARBA" id="ARBA00022676"/>
    </source>
</evidence>
<dbReference type="Gene3D" id="3.90.550.10">
    <property type="entry name" value="Spore Coat Polysaccharide Biosynthesis Protein SpsA, Chain A"/>
    <property type="match status" value="1"/>
</dbReference>
<dbReference type="AlphaFoldDB" id="A0A3N4Q067"/>
<dbReference type="Pfam" id="PF00535">
    <property type="entry name" value="Glycos_transf_2"/>
    <property type="match status" value="1"/>
</dbReference>
<evidence type="ECO:0000256" key="1">
    <source>
        <dbReference type="ARBA" id="ARBA00006739"/>
    </source>
</evidence>
<keyword evidence="3 5" id="KW-0808">Transferase</keyword>
<dbReference type="OrthoDB" id="9771846at2"/>
<name>A0A3N4Q067_9BACT</name>
<dbReference type="InterPro" id="IPR001173">
    <property type="entry name" value="Glyco_trans_2-like"/>
</dbReference>
<feature type="domain" description="Glycosyltransferase 2-like" evidence="4">
    <location>
        <begin position="9"/>
        <end position="128"/>
    </location>
</feature>
<dbReference type="RefSeq" id="WP_123848336.1">
    <property type="nucleotide sequence ID" value="NZ_RPDH01000002.1"/>
</dbReference>
<dbReference type="EMBL" id="RPDH01000002">
    <property type="protein sequence ID" value="RPE09340.1"/>
    <property type="molecule type" value="Genomic_DNA"/>
</dbReference>
<dbReference type="CDD" id="cd04186">
    <property type="entry name" value="GT_2_like_c"/>
    <property type="match status" value="1"/>
</dbReference>
<comment type="similarity">
    <text evidence="1">Belongs to the glycosyltransferase 2 family.</text>
</comment>
<reference evidence="5 6" key="1">
    <citation type="submission" date="2018-11" db="EMBL/GenBank/DDBJ databases">
        <title>Chitinophaga lutea sp.nov., isolate from arsenic contaminated soil.</title>
        <authorList>
            <person name="Zong Y."/>
        </authorList>
    </citation>
    <scope>NUCLEOTIDE SEQUENCE [LARGE SCALE GENOMIC DNA]</scope>
    <source>
        <strain evidence="5 6">ZY74</strain>
    </source>
</reference>
<organism evidence="5 6">
    <name type="scientific">Chitinophaga lutea</name>
    <dbReference type="NCBI Taxonomy" id="2488634"/>
    <lineage>
        <taxon>Bacteria</taxon>
        <taxon>Pseudomonadati</taxon>
        <taxon>Bacteroidota</taxon>
        <taxon>Chitinophagia</taxon>
        <taxon>Chitinophagales</taxon>
        <taxon>Chitinophagaceae</taxon>
        <taxon>Chitinophaga</taxon>
    </lineage>
</organism>
<comment type="caution">
    <text evidence="5">The sequence shown here is derived from an EMBL/GenBank/DDBJ whole genome shotgun (WGS) entry which is preliminary data.</text>
</comment>
<evidence type="ECO:0000313" key="6">
    <source>
        <dbReference type="Proteomes" id="UP000278351"/>
    </source>
</evidence>
<accession>A0A3N4Q067</accession>
<gene>
    <name evidence="5" type="ORF">EGT74_20295</name>
</gene>
<dbReference type="InterPro" id="IPR029044">
    <property type="entry name" value="Nucleotide-diphossugar_trans"/>
</dbReference>
<sequence length="346" mass="40193">MTVLPSVAVVILNWNGKAFLERFLPSVCASVYGNLSIYVADNASTDDSLDYVASVFPQVKIIRNATNSGFAGGYNEALRHVEADIFVLLNQDVEVEPNWIAPVIEQMQQDPSIAACQPKMRAYHQRDSFEYAGAAGGWMDILGYTFCRGRILYLTEVDKGQYDNPQDIFWATGAALFIRSRCFFEVGGFDPYFFAHMEEVDLCWRLQRAGYRICYCPGSTVYHVGGGSLPQGNPRKLYLNFRNNLIMLCKNLHFQEQWIILSQRHFLDLLAAFKSLVSGKPKDMLAIFRAYRDYYKWRRHEEKKVRDVFPRKRLYDLQGVFHGIMIWRYYFLHKKTFTELWKPKKK</sequence>
<keyword evidence="6" id="KW-1185">Reference proteome</keyword>
<keyword evidence="2" id="KW-0328">Glycosyltransferase</keyword>